<comment type="caution">
    <text evidence="2">The sequence shown here is derived from an EMBL/GenBank/DDBJ whole genome shotgun (WGS) entry which is preliminary data.</text>
</comment>
<feature type="compositionally biased region" description="Polar residues" evidence="1">
    <location>
        <begin position="312"/>
        <end position="324"/>
    </location>
</feature>
<reference evidence="2 3" key="1">
    <citation type="submission" date="2024-09" db="EMBL/GenBank/DDBJ databases">
        <title>Genome sequencing and assembly of Phytophthora oleae, isolate VK10A, causative agent of rot of olive drupes.</title>
        <authorList>
            <person name="Conti Taguali S."/>
            <person name="Riolo M."/>
            <person name="La Spada F."/>
            <person name="Cacciola S.O."/>
            <person name="Dionisio G."/>
        </authorList>
    </citation>
    <scope>NUCLEOTIDE SEQUENCE [LARGE SCALE GENOMIC DNA]</scope>
    <source>
        <strain evidence="2 3">VK10A</strain>
    </source>
</reference>
<evidence type="ECO:0000313" key="3">
    <source>
        <dbReference type="Proteomes" id="UP001632037"/>
    </source>
</evidence>
<dbReference type="AlphaFoldDB" id="A0ABD3FDQ2"/>
<feature type="compositionally biased region" description="Polar residues" evidence="1">
    <location>
        <begin position="131"/>
        <end position="145"/>
    </location>
</feature>
<proteinExistence type="predicted"/>
<feature type="region of interest" description="Disordered" evidence="1">
    <location>
        <begin position="248"/>
        <end position="332"/>
    </location>
</feature>
<sequence>MKPFSGGLKKGRRGLCTKDASAPAHKSSTAQFKLRALPLVTKKQASLETKPKATFLTSAGVGLSTEKQHKAKSSFFTTNSFIRPMPTDDAPKKSAGFSFMTFQPKSGKLTTEKTSFASKTPFLKKFSVSSLNKKSDNSSGESGSRTSKESSLKLQEKSTLPFGFRATSAAKKRKAESPANKDRKSGFPSKIGRADSSIAVRNPALSKGKGKQAVKNAILQGNASFTTKMGSVEVNDGVVLKKRSLMGTPTAASAPKRSKLSAQVAVEGHGSSNVADADASFSDKDLSSPLQPTIAREQIHTSPKGVSDAAKSVQSTRFSSTESPSPDRSEDWYDLTPTEIWCALMDDDKEDEFLIRATSVQEFTDRVGLEQKQFRSRLLDAHADVSESLLDALTVLLAEEGGIGIDKLDFDMDIDVDIGNACLQENDIQAIQ</sequence>
<dbReference type="EMBL" id="JBIMZQ010000025">
    <property type="protein sequence ID" value="KAL3664057.1"/>
    <property type="molecule type" value="Genomic_DNA"/>
</dbReference>
<evidence type="ECO:0000256" key="1">
    <source>
        <dbReference type="SAM" id="MobiDB-lite"/>
    </source>
</evidence>
<evidence type="ECO:0008006" key="4">
    <source>
        <dbReference type="Google" id="ProtNLM"/>
    </source>
</evidence>
<feature type="region of interest" description="Disordered" evidence="1">
    <location>
        <begin position="131"/>
        <end position="211"/>
    </location>
</feature>
<evidence type="ECO:0000313" key="2">
    <source>
        <dbReference type="EMBL" id="KAL3664057.1"/>
    </source>
</evidence>
<keyword evidence="3" id="KW-1185">Reference proteome</keyword>
<name>A0ABD3FDQ2_9STRA</name>
<organism evidence="2 3">
    <name type="scientific">Phytophthora oleae</name>
    <dbReference type="NCBI Taxonomy" id="2107226"/>
    <lineage>
        <taxon>Eukaryota</taxon>
        <taxon>Sar</taxon>
        <taxon>Stramenopiles</taxon>
        <taxon>Oomycota</taxon>
        <taxon>Peronosporomycetes</taxon>
        <taxon>Peronosporales</taxon>
        <taxon>Peronosporaceae</taxon>
        <taxon>Phytophthora</taxon>
    </lineage>
</organism>
<feature type="region of interest" description="Disordered" evidence="1">
    <location>
        <begin position="1"/>
        <end position="27"/>
    </location>
</feature>
<accession>A0ABD3FDQ2</accession>
<feature type="compositionally biased region" description="Basic and acidic residues" evidence="1">
    <location>
        <begin position="175"/>
        <end position="185"/>
    </location>
</feature>
<feature type="compositionally biased region" description="Basic and acidic residues" evidence="1">
    <location>
        <begin position="146"/>
        <end position="156"/>
    </location>
</feature>
<protein>
    <recommendedName>
        <fullName evidence="4">Calmodulin</fullName>
    </recommendedName>
</protein>
<dbReference type="Proteomes" id="UP001632037">
    <property type="component" value="Unassembled WGS sequence"/>
</dbReference>
<gene>
    <name evidence="2" type="ORF">V7S43_010943</name>
</gene>